<gene>
    <name evidence="1" type="ORF">ACAOBT_LOCUS28807</name>
</gene>
<proteinExistence type="predicted"/>
<accession>A0A9P0LZX6</accession>
<comment type="caution">
    <text evidence="1">The sequence shown here is derived from an EMBL/GenBank/DDBJ whole genome shotgun (WGS) entry which is preliminary data.</text>
</comment>
<name>A0A9P0LZX6_ACAOB</name>
<keyword evidence="2" id="KW-1185">Reference proteome</keyword>
<organism evidence="1 2">
    <name type="scientific">Acanthoscelides obtectus</name>
    <name type="common">Bean weevil</name>
    <name type="synonym">Bruchus obtectus</name>
    <dbReference type="NCBI Taxonomy" id="200917"/>
    <lineage>
        <taxon>Eukaryota</taxon>
        <taxon>Metazoa</taxon>
        <taxon>Ecdysozoa</taxon>
        <taxon>Arthropoda</taxon>
        <taxon>Hexapoda</taxon>
        <taxon>Insecta</taxon>
        <taxon>Pterygota</taxon>
        <taxon>Neoptera</taxon>
        <taxon>Endopterygota</taxon>
        <taxon>Coleoptera</taxon>
        <taxon>Polyphaga</taxon>
        <taxon>Cucujiformia</taxon>
        <taxon>Chrysomeloidea</taxon>
        <taxon>Chrysomelidae</taxon>
        <taxon>Bruchinae</taxon>
        <taxon>Bruchini</taxon>
        <taxon>Acanthoscelides</taxon>
    </lineage>
</organism>
<dbReference type="AlphaFoldDB" id="A0A9P0LZX6"/>
<evidence type="ECO:0000313" key="2">
    <source>
        <dbReference type="Proteomes" id="UP001152888"/>
    </source>
</evidence>
<protein>
    <submittedName>
        <fullName evidence="1">Uncharacterized protein</fullName>
    </submittedName>
</protein>
<evidence type="ECO:0000313" key="1">
    <source>
        <dbReference type="EMBL" id="CAH2005904.1"/>
    </source>
</evidence>
<dbReference type="Proteomes" id="UP001152888">
    <property type="component" value="Unassembled WGS sequence"/>
</dbReference>
<dbReference type="EMBL" id="CAKOFQ010007662">
    <property type="protein sequence ID" value="CAH2005904.1"/>
    <property type="molecule type" value="Genomic_DNA"/>
</dbReference>
<sequence length="35" mass="4073">MRIYRVGGVFLRNRPLLVFFFVGASWGFSRGHNNT</sequence>
<reference evidence="1" key="1">
    <citation type="submission" date="2022-03" db="EMBL/GenBank/DDBJ databases">
        <authorList>
            <person name="Sayadi A."/>
        </authorList>
    </citation>
    <scope>NUCLEOTIDE SEQUENCE</scope>
</reference>